<dbReference type="GO" id="GO:0005524">
    <property type="term" value="F:ATP binding"/>
    <property type="evidence" value="ECO:0007669"/>
    <property type="project" value="UniProtKB-KW"/>
</dbReference>
<accession>A0A1S8KLR9</accession>
<dbReference type="AlphaFoldDB" id="A0A1S8KLR9"/>
<evidence type="ECO:0000256" key="5">
    <source>
        <dbReference type="ARBA" id="ARBA00022840"/>
    </source>
</evidence>
<feature type="compositionally biased region" description="Basic and acidic residues" evidence="8">
    <location>
        <begin position="313"/>
        <end position="328"/>
    </location>
</feature>
<dbReference type="InterPro" id="IPR003439">
    <property type="entry name" value="ABC_transporter-like_ATP-bd"/>
</dbReference>
<dbReference type="EMBL" id="MUYF01000003">
    <property type="protein sequence ID" value="OOL80650.1"/>
    <property type="molecule type" value="Genomic_DNA"/>
</dbReference>
<dbReference type="GO" id="GO:0055085">
    <property type="term" value="P:transmembrane transport"/>
    <property type="evidence" value="ECO:0007669"/>
    <property type="project" value="UniProtKB-ARBA"/>
</dbReference>
<dbReference type="InterPro" id="IPR017871">
    <property type="entry name" value="ABC_transporter-like_CS"/>
</dbReference>
<evidence type="ECO:0000313" key="14">
    <source>
        <dbReference type="Proteomes" id="UP000249099"/>
    </source>
</evidence>
<feature type="region of interest" description="Disordered" evidence="8">
    <location>
        <begin position="309"/>
        <end position="328"/>
    </location>
</feature>
<feature type="domain" description="ABC transporter" evidence="9">
    <location>
        <begin position="4"/>
        <end position="257"/>
    </location>
</feature>
<dbReference type="EMBL" id="CP041626">
    <property type="protein sequence ID" value="QDO91193.1"/>
    <property type="molecule type" value="Genomic_DNA"/>
</dbReference>
<evidence type="ECO:0000256" key="4">
    <source>
        <dbReference type="ARBA" id="ARBA00022741"/>
    </source>
</evidence>
<evidence type="ECO:0000256" key="7">
    <source>
        <dbReference type="ARBA" id="ARBA00022927"/>
    </source>
</evidence>
<keyword evidence="3" id="KW-0813">Transport</keyword>
<dbReference type="PANTHER" id="PTHR43776">
    <property type="entry name" value="TRANSPORT ATP-BINDING PROTEIN"/>
    <property type="match status" value="1"/>
</dbReference>
<dbReference type="Pfam" id="PF08352">
    <property type="entry name" value="oligo_HPY"/>
    <property type="match status" value="1"/>
</dbReference>
<keyword evidence="5 10" id="KW-0067">ATP-binding</keyword>
<dbReference type="Pfam" id="PF00005">
    <property type="entry name" value="ABC_tran"/>
    <property type="match status" value="1"/>
</dbReference>
<dbReference type="InterPro" id="IPR013563">
    <property type="entry name" value="Oligopep_ABC_C"/>
</dbReference>
<sequence>MSLIELRDLKVHYPIRGGIFNTIQDYVKAVDGVSLEIDSGKTYGLVGESGSGKSTIGKALIGLEPITSGKIFYNGKDVTGKARSLKKEYADYNKDVQMIFQDSTSSLNPKKRIKDVIAEPMRNYFNYTHDEEKRKVIELLEIVGMREEVLYRYPHEFSGGQRQRIGVARAVASNPQLIIADEPTSALDLSVQAQVLNFMKRIQEEFELSYLFISHDLGVVKHMSDNLAIMHKGRFVEQGVKEKVYTNPQHIYTKRLLSAIPDMDPSVREAHKAERRRVEEVYQKEQTGYYDENGRVYDLQDFEEGHQVAFNPDGHRDNPSTRFEKGGH</sequence>
<proteinExistence type="inferred from homology"/>
<dbReference type="KEGG" id="dpm:FNV33_03665"/>
<evidence type="ECO:0000256" key="8">
    <source>
        <dbReference type="SAM" id="MobiDB-lite"/>
    </source>
</evidence>
<dbReference type="PANTHER" id="PTHR43776:SF7">
    <property type="entry name" value="D,D-DIPEPTIDE TRANSPORT ATP-BINDING PROTEIN DDPF-RELATED"/>
    <property type="match status" value="1"/>
</dbReference>
<dbReference type="PROSITE" id="PS50893">
    <property type="entry name" value="ABC_TRANSPORTER_2"/>
    <property type="match status" value="1"/>
</dbReference>
<reference evidence="10 13" key="1">
    <citation type="submission" date="2017-01" db="EMBL/GenBank/DDBJ databases">
        <title>Complete Genome Sequence of Dolosigranulum pigrum isolated from a Patient with interstitial lung disease.</title>
        <authorList>
            <person name="Mukhopadhyay R."/>
            <person name="Joaquin J."/>
            <person name="Hogue R."/>
            <person name="Fitzgerald S."/>
            <person name="Jospin G."/>
            <person name="Eisen J.A."/>
            <person name="Chaturvedi V."/>
        </authorList>
    </citation>
    <scope>NUCLEOTIDE SEQUENCE [LARGE SCALE GENOMIC DNA]</scope>
    <source>
        <strain evidence="10 13">15S00348</strain>
    </source>
</reference>
<dbReference type="Proteomes" id="UP000315953">
    <property type="component" value="Chromosome"/>
</dbReference>
<dbReference type="InterPro" id="IPR050319">
    <property type="entry name" value="ABC_transp_ATP-bind"/>
</dbReference>
<keyword evidence="7" id="KW-0653">Protein transport</keyword>
<dbReference type="OrthoDB" id="9802264at2"/>
<dbReference type="PROSITE" id="PS00211">
    <property type="entry name" value="ABC_TRANSPORTER_1"/>
    <property type="match status" value="1"/>
</dbReference>
<dbReference type="EMBL" id="NAQV01000008">
    <property type="protein sequence ID" value="RAN64185.1"/>
    <property type="molecule type" value="Genomic_DNA"/>
</dbReference>
<keyword evidence="6" id="KW-0571">Peptide transport</keyword>
<reference evidence="12 14" key="2">
    <citation type="submission" date="2017-03" db="EMBL/GenBank/DDBJ databases">
        <title>wgs assembly of Dolosigranulum pigrum KPL CDC strains.</title>
        <authorList>
            <person name="Brugger S.D."/>
            <person name="Pettigrew M."/>
            <person name="Kong Y."/>
            <person name="Lemon K.P."/>
        </authorList>
    </citation>
    <scope>NUCLEOTIDE SEQUENCE [LARGE SCALE GENOMIC DNA]</scope>
    <source>
        <strain evidence="12 14">KPL1931_CDC4294-98</strain>
    </source>
</reference>
<evidence type="ECO:0000256" key="1">
    <source>
        <dbReference type="ARBA" id="ARBA00004202"/>
    </source>
</evidence>
<dbReference type="GeneID" id="42694759"/>
<comment type="similarity">
    <text evidence="2">Belongs to the ABC transporter superfamily.</text>
</comment>
<dbReference type="Gene3D" id="3.40.50.300">
    <property type="entry name" value="P-loop containing nucleotide triphosphate hydrolases"/>
    <property type="match status" value="1"/>
</dbReference>
<dbReference type="InterPro" id="IPR027417">
    <property type="entry name" value="P-loop_NTPase"/>
</dbReference>
<dbReference type="Proteomes" id="UP000249099">
    <property type="component" value="Unassembled WGS sequence"/>
</dbReference>
<evidence type="ECO:0000313" key="12">
    <source>
        <dbReference type="EMBL" id="RAN64185.1"/>
    </source>
</evidence>
<comment type="subcellular location">
    <subcellularLocation>
        <location evidence="1">Cell membrane</location>
        <topology evidence="1">Peripheral membrane protein</topology>
    </subcellularLocation>
</comment>
<evidence type="ECO:0000256" key="3">
    <source>
        <dbReference type="ARBA" id="ARBA00022448"/>
    </source>
</evidence>
<dbReference type="InterPro" id="IPR003593">
    <property type="entry name" value="AAA+_ATPase"/>
</dbReference>
<evidence type="ECO:0000313" key="15">
    <source>
        <dbReference type="Proteomes" id="UP000315953"/>
    </source>
</evidence>
<protein>
    <submittedName>
        <fullName evidence="10">ABC transporter ATP-binding protein</fullName>
    </submittedName>
</protein>
<dbReference type="CDD" id="cd03257">
    <property type="entry name" value="ABC_NikE_OppD_transporters"/>
    <property type="match status" value="1"/>
</dbReference>
<dbReference type="SMART" id="SM00382">
    <property type="entry name" value="AAA"/>
    <property type="match status" value="1"/>
</dbReference>
<evidence type="ECO:0000256" key="2">
    <source>
        <dbReference type="ARBA" id="ARBA00005417"/>
    </source>
</evidence>
<dbReference type="Proteomes" id="UP000190409">
    <property type="component" value="Unassembled WGS sequence"/>
</dbReference>
<dbReference type="GO" id="GO:0015833">
    <property type="term" value="P:peptide transport"/>
    <property type="evidence" value="ECO:0007669"/>
    <property type="project" value="UniProtKB-KW"/>
</dbReference>
<evidence type="ECO:0000259" key="9">
    <source>
        <dbReference type="PROSITE" id="PS50893"/>
    </source>
</evidence>
<dbReference type="RefSeq" id="WP_004636556.1">
    <property type="nucleotide sequence ID" value="NZ_CAJHJL010000001.1"/>
</dbReference>
<evidence type="ECO:0000313" key="11">
    <source>
        <dbReference type="EMBL" id="QDO91193.1"/>
    </source>
</evidence>
<evidence type="ECO:0000313" key="13">
    <source>
        <dbReference type="Proteomes" id="UP000190409"/>
    </source>
</evidence>
<gene>
    <name evidence="12" type="ORF">B8A44_02705</name>
    <name evidence="10" type="ORF">BWX42_01605</name>
    <name evidence="11" type="ORF">FNV33_03665</name>
</gene>
<dbReference type="GO" id="GO:0005886">
    <property type="term" value="C:plasma membrane"/>
    <property type="evidence" value="ECO:0007669"/>
    <property type="project" value="UniProtKB-SubCell"/>
</dbReference>
<name>A0A1S8KLR9_9LACT</name>
<evidence type="ECO:0000256" key="6">
    <source>
        <dbReference type="ARBA" id="ARBA00022856"/>
    </source>
</evidence>
<evidence type="ECO:0000313" key="10">
    <source>
        <dbReference type="EMBL" id="OOL80650.1"/>
    </source>
</evidence>
<dbReference type="FunFam" id="3.40.50.300:FF:000016">
    <property type="entry name" value="Oligopeptide ABC transporter ATP-binding component"/>
    <property type="match status" value="1"/>
</dbReference>
<keyword evidence="4" id="KW-0547">Nucleotide-binding</keyword>
<dbReference type="GO" id="GO:0016887">
    <property type="term" value="F:ATP hydrolysis activity"/>
    <property type="evidence" value="ECO:0007669"/>
    <property type="project" value="InterPro"/>
</dbReference>
<reference evidence="11 15" key="3">
    <citation type="submission" date="2019-07" db="EMBL/GenBank/DDBJ databases">
        <title>Genome assembly of a nasal isolate of Dolosigranulum pigrum from a chronic sinusitis patient.</title>
        <authorList>
            <person name="Baig S."/>
            <person name="Overballe-Petersen S."/>
            <person name="Kaspar U."/>
            <person name="Rendboe A."/>
            <person name="de Man T."/>
            <person name="Liu C."/>
            <person name="Price L.B."/>
            <person name="Stegger M."/>
            <person name="Becker K."/>
            <person name="Skytt Andersen P."/>
        </authorList>
    </citation>
    <scope>NUCLEOTIDE SEQUENCE [LARGE SCALE GENOMIC DNA]</scope>
    <source>
        <strain evidence="11 15">83VPs-KB5</strain>
    </source>
</reference>
<organism evidence="10 13">
    <name type="scientific">Dolosigranulum pigrum</name>
    <dbReference type="NCBI Taxonomy" id="29394"/>
    <lineage>
        <taxon>Bacteria</taxon>
        <taxon>Bacillati</taxon>
        <taxon>Bacillota</taxon>
        <taxon>Bacilli</taxon>
        <taxon>Lactobacillales</taxon>
        <taxon>Carnobacteriaceae</taxon>
        <taxon>Dolosigranulum</taxon>
    </lineage>
</organism>
<dbReference type="GO" id="GO:0015031">
    <property type="term" value="P:protein transport"/>
    <property type="evidence" value="ECO:0007669"/>
    <property type="project" value="UniProtKB-KW"/>
</dbReference>
<dbReference type="SUPFAM" id="SSF52540">
    <property type="entry name" value="P-loop containing nucleoside triphosphate hydrolases"/>
    <property type="match status" value="1"/>
</dbReference>